<keyword evidence="2" id="KW-0687">Ribonucleoprotein</keyword>
<evidence type="ECO:0000313" key="3">
    <source>
        <dbReference type="Proteomes" id="UP001589758"/>
    </source>
</evidence>
<accession>A0ABV6CED0</accession>
<sequence length="589" mass="66938">MQHSFIPGKDAPLEETINRFQTKLSELGFIIEEASWLNPVENVWSVHIKDKECALCFTNGKGASKKAALASALGEYFERLSTNYFFADFYLGDNTLPYSFVHYPNEKWFKVEENSWPEGLLDERLINFYDSEGEIDPAQLTDLQSSDKNRGICALPFIRESDKETVYIPMNIIGNLYVSNGMSAGNNLFEAKVQALSEIFERFVKNKVIADCLALPKIPDVITETYPKIATAIKSLEKEGFHVFRYDASLGGNYPVIAVVLLNPENSGCFASFGAHPNFEVAYERAVTELLQGRSLDSLDVFPSPSFDDEEVADFANLETHFIDSSGVLSWDFFKNVPDYEFNHWDFAGTTEEELQQLTQMIYRLDTDIYTMHYNHLGVDACRIIVPGMSEIYHPDDLIYANNSMGIHLREQILALSSSKIETDKARALLEEFDALDLDESIRIRELLGIATGSDNAWFTLRVGELKSMLYLILKEYDNALMWVEWTVDYNQTVFSKDRLTYYRCLQTLLLLTQEAERHLDEYEEVFSTLYGGDIFSAAKLAIQGIMPFYGLQIEPGIPNTPMSFKAHQNLIAAYHKLQKAKLSATTTI</sequence>
<dbReference type="Proteomes" id="UP001589758">
    <property type="component" value="Unassembled WGS sequence"/>
</dbReference>
<proteinExistence type="predicted"/>
<dbReference type="Gene3D" id="3.30.1330.230">
    <property type="match status" value="1"/>
</dbReference>
<dbReference type="NCBIfam" id="NF040716">
    <property type="entry name" value="YcaO_for_S12"/>
    <property type="match status" value="1"/>
</dbReference>
<dbReference type="EMBL" id="JBHLXE010000111">
    <property type="protein sequence ID" value="MFC0180987.1"/>
    <property type="molecule type" value="Genomic_DNA"/>
</dbReference>
<feature type="domain" description="YcaO" evidence="1">
    <location>
        <begin position="60"/>
        <end position="441"/>
    </location>
</feature>
<reference evidence="2 3" key="1">
    <citation type="submission" date="2024-09" db="EMBL/GenBank/DDBJ databases">
        <authorList>
            <person name="Sun Q."/>
            <person name="Mori K."/>
        </authorList>
    </citation>
    <scope>NUCLEOTIDE SEQUENCE [LARGE SCALE GENOMIC DNA]</scope>
    <source>
        <strain evidence="2 3">CCM 8545</strain>
    </source>
</reference>
<dbReference type="PANTHER" id="PTHR37809:SF1">
    <property type="entry name" value="RIBOSOMAL PROTEIN S12 METHYLTHIOTRANSFERASE ACCESSORY FACTOR YCAO"/>
    <property type="match status" value="1"/>
</dbReference>
<dbReference type="Gene3D" id="3.30.160.660">
    <property type="match status" value="1"/>
</dbReference>
<name>A0ABV6CED0_9GAMM</name>
<comment type="caution">
    <text evidence="2">The sequence shown here is derived from an EMBL/GenBank/DDBJ whole genome shotgun (WGS) entry which is preliminary data.</text>
</comment>
<evidence type="ECO:0000259" key="1">
    <source>
        <dbReference type="PROSITE" id="PS51664"/>
    </source>
</evidence>
<dbReference type="PROSITE" id="PS51664">
    <property type="entry name" value="YCAO"/>
    <property type="match status" value="1"/>
</dbReference>
<dbReference type="NCBIfam" id="TIGR00702">
    <property type="entry name" value="YcaO-type kinase domain"/>
    <property type="match status" value="1"/>
</dbReference>
<dbReference type="Pfam" id="PF02624">
    <property type="entry name" value="YcaO"/>
    <property type="match status" value="1"/>
</dbReference>
<dbReference type="Pfam" id="PF18381">
    <property type="entry name" value="YcaO_C"/>
    <property type="match status" value="1"/>
</dbReference>
<dbReference type="InterPro" id="IPR041080">
    <property type="entry name" value="YcaO_C"/>
</dbReference>
<dbReference type="GO" id="GO:0005840">
    <property type="term" value="C:ribosome"/>
    <property type="evidence" value="ECO:0007669"/>
    <property type="project" value="UniProtKB-KW"/>
</dbReference>
<dbReference type="RefSeq" id="WP_385878318.1">
    <property type="nucleotide sequence ID" value="NZ_JBHLXE010000111.1"/>
</dbReference>
<dbReference type="InterPro" id="IPR003776">
    <property type="entry name" value="YcaO-like_dom"/>
</dbReference>
<evidence type="ECO:0000313" key="2">
    <source>
        <dbReference type="EMBL" id="MFC0180987.1"/>
    </source>
</evidence>
<keyword evidence="3" id="KW-1185">Reference proteome</keyword>
<protein>
    <submittedName>
        <fullName evidence="2">30S ribosomal protein S12 methylthiotransferase accessory factor YcaO</fullName>
    </submittedName>
</protein>
<dbReference type="PANTHER" id="PTHR37809">
    <property type="entry name" value="RIBOSOMAL PROTEIN S12 METHYLTHIOTRANSFERASE ACCESSORY FACTOR YCAO"/>
    <property type="match status" value="1"/>
</dbReference>
<organism evidence="2 3">
    <name type="scientific">Thorsellia kenyensis</name>
    <dbReference type="NCBI Taxonomy" id="1549888"/>
    <lineage>
        <taxon>Bacteria</taxon>
        <taxon>Pseudomonadati</taxon>
        <taxon>Pseudomonadota</taxon>
        <taxon>Gammaproteobacteria</taxon>
        <taxon>Enterobacterales</taxon>
        <taxon>Thorselliaceae</taxon>
        <taxon>Thorsellia</taxon>
    </lineage>
</organism>
<keyword evidence="2" id="KW-0689">Ribosomal protein</keyword>
<gene>
    <name evidence="2" type="primary">ycaO</name>
    <name evidence="2" type="ORF">ACFFIT_12980</name>
</gene>